<feature type="transmembrane region" description="Helical" evidence="17">
    <location>
        <begin position="193"/>
        <end position="214"/>
    </location>
</feature>
<evidence type="ECO:0000256" key="6">
    <source>
        <dbReference type="ARBA" id="ARBA00022984"/>
    </source>
</evidence>
<keyword evidence="18" id="KW-0131">Cell cycle</keyword>
<keyword evidence="4 17" id="KW-0812">Transmembrane</keyword>
<dbReference type="OrthoDB" id="9812661at2"/>
<evidence type="ECO:0000256" key="17">
    <source>
        <dbReference type="SAM" id="Phobius"/>
    </source>
</evidence>
<feature type="transmembrane region" description="Helical" evidence="17">
    <location>
        <begin position="287"/>
        <end position="307"/>
    </location>
</feature>
<evidence type="ECO:0000256" key="4">
    <source>
        <dbReference type="ARBA" id="ARBA00022692"/>
    </source>
</evidence>
<keyword evidence="5" id="KW-0133">Cell shape</keyword>
<evidence type="ECO:0000256" key="5">
    <source>
        <dbReference type="ARBA" id="ARBA00022960"/>
    </source>
</evidence>
<evidence type="ECO:0000256" key="12">
    <source>
        <dbReference type="ARBA" id="ARBA00041185"/>
    </source>
</evidence>
<dbReference type="GO" id="GO:0008955">
    <property type="term" value="F:peptidoglycan glycosyltransferase activity"/>
    <property type="evidence" value="ECO:0007669"/>
    <property type="project" value="UniProtKB-EC"/>
</dbReference>
<dbReference type="GO" id="GO:0032153">
    <property type="term" value="C:cell division site"/>
    <property type="evidence" value="ECO:0007669"/>
    <property type="project" value="TreeGrafter"/>
</dbReference>
<evidence type="ECO:0000256" key="10">
    <source>
        <dbReference type="ARBA" id="ARBA00033270"/>
    </source>
</evidence>
<evidence type="ECO:0000256" key="3">
    <source>
        <dbReference type="ARBA" id="ARBA00022679"/>
    </source>
</evidence>
<dbReference type="EMBL" id="AZEE01000028">
    <property type="protein sequence ID" value="KRK98250.1"/>
    <property type="molecule type" value="Genomic_DNA"/>
</dbReference>
<sequence length="384" mass="41354">MYRFKKIDYLLVVPYILLCAIGVIMVYSASANVAVQNGSSPIIYLFKQLIFVLIGIGITGFMTAFKLSRIRTERFLAIAYIIFLVTFIGLLIVGKTVNGAAGWIILPGFSIQPAEFVKYYLIIAVAQFLAAPGHQEDLLGGSWWYVMGAPLGLGLVLVLLVLLQPDMGSATIIVAIIFIMCLSSGISFRRSIVILGGAVAGLVLIVFPLALKLYESGVVKSYKLARLVAFVDPFGHARTSGQQLVNSYYALSNGGLFGVGLGNSIQKRGYLPEPNTDFIMAITGEELGAIGVSVILILLGIIIWRSIQVGIRAKSSFNTIVCYGIATYFAVQATINVGGVVGYLPITGVTFPFISYGGSSMISLTLCLGTLLNISGQEREKREF</sequence>
<feature type="transmembrane region" description="Helical" evidence="17">
    <location>
        <begin position="169"/>
        <end position="186"/>
    </location>
</feature>
<keyword evidence="8 17" id="KW-0472">Membrane</keyword>
<feature type="transmembrane region" description="Helical" evidence="17">
    <location>
        <begin position="7"/>
        <end position="30"/>
    </location>
</feature>
<feature type="transmembrane region" description="Helical" evidence="17">
    <location>
        <begin position="42"/>
        <end position="63"/>
    </location>
</feature>
<comment type="catalytic activity">
    <reaction evidence="15">
        <text>[GlcNAc-(1-&gt;4)-Mur2Ac(oyl-L-Ala-gamma-D-Glu-L-Lys-D-Ala-D-Ala)](n)-di-trans,octa-cis-undecaprenyl diphosphate + beta-D-GlcNAc-(1-&gt;4)-Mur2Ac(oyl-L-Ala-gamma-D-Glu-L-Lys-D-Ala-D-Ala)-di-trans,octa-cis-undecaprenyl diphosphate = [GlcNAc-(1-&gt;4)-Mur2Ac(oyl-L-Ala-gamma-D-Glu-L-Lys-D-Ala-D-Ala)](n+1)-di-trans,octa-cis-undecaprenyl diphosphate + di-trans,octa-cis-undecaprenyl diphosphate + H(+)</text>
        <dbReference type="Rhea" id="RHEA:23708"/>
        <dbReference type="Rhea" id="RHEA-COMP:9602"/>
        <dbReference type="Rhea" id="RHEA-COMP:9603"/>
        <dbReference type="ChEBI" id="CHEBI:15378"/>
        <dbReference type="ChEBI" id="CHEBI:58405"/>
        <dbReference type="ChEBI" id="CHEBI:60033"/>
        <dbReference type="ChEBI" id="CHEBI:78435"/>
        <dbReference type="EC" id="2.4.99.28"/>
    </reaction>
</comment>
<comment type="caution">
    <text evidence="18">The sequence shown here is derived from an EMBL/GenBank/DDBJ whole genome shotgun (WGS) entry which is preliminary data.</text>
</comment>
<evidence type="ECO:0000256" key="1">
    <source>
        <dbReference type="ARBA" id="ARBA00004141"/>
    </source>
</evidence>
<dbReference type="GO" id="GO:0051301">
    <property type="term" value="P:cell division"/>
    <property type="evidence" value="ECO:0007669"/>
    <property type="project" value="UniProtKB-KW"/>
</dbReference>
<feature type="transmembrane region" description="Helical" evidence="17">
    <location>
        <begin position="353"/>
        <end position="374"/>
    </location>
</feature>
<feature type="transmembrane region" description="Helical" evidence="17">
    <location>
        <begin position="143"/>
        <end position="163"/>
    </location>
</feature>
<dbReference type="RefSeq" id="WP_056948096.1">
    <property type="nucleotide sequence ID" value="NZ_AZEE01000028.1"/>
</dbReference>
<comment type="subcellular location">
    <subcellularLocation>
        <location evidence="1">Membrane</location>
        <topology evidence="1">Multi-pass membrane protein</topology>
    </subcellularLocation>
</comment>
<evidence type="ECO:0000313" key="19">
    <source>
        <dbReference type="Proteomes" id="UP000051160"/>
    </source>
</evidence>
<evidence type="ECO:0000256" key="15">
    <source>
        <dbReference type="ARBA" id="ARBA00049902"/>
    </source>
</evidence>
<evidence type="ECO:0000256" key="2">
    <source>
        <dbReference type="ARBA" id="ARBA00022676"/>
    </source>
</evidence>
<keyword evidence="2" id="KW-0328">Glycosyltransferase</keyword>
<comment type="function">
    <text evidence="16">Peptidoglycan polymerase that is essential for cell division.</text>
</comment>
<reference evidence="18 19" key="1">
    <citation type="journal article" date="2015" name="Genome Announc.">
        <title>Expanding the biotechnology potential of lactobacilli through comparative genomics of 213 strains and associated genera.</title>
        <authorList>
            <person name="Sun Z."/>
            <person name="Harris H.M."/>
            <person name="McCann A."/>
            <person name="Guo C."/>
            <person name="Argimon S."/>
            <person name="Zhang W."/>
            <person name="Yang X."/>
            <person name="Jeffery I.B."/>
            <person name="Cooney J.C."/>
            <person name="Kagawa T.F."/>
            <person name="Liu W."/>
            <person name="Song Y."/>
            <person name="Salvetti E."/>
            <person name="Wrobel A."/>
            <person name="Rasinkangas P."/>
            <person name="Parkhill J."/>
            <person name="Rea M.C."/>
            <person name="O'Sullivan O."/>
            <person name="Ritari J."/>
            <person name="Douillard F.P."/>
            <person name="Paul Ross R."/>
            <person name="Yang R."/>
            <person name="Briner A.E."/>
            <person name="Felis G.E."/>
            <person name="de Vos W.M."/>
            <person name="Barrangou R."/>
            <person name="Klaenhammer T.R."/>
            <person name="Caufield P.W."/>
            <person name="Cui Y."/>
            <person name="Zhang H."/>
            <person name="O'Toole P.W."/>
        </authorList>
    </citation>
    <scope>NUCLEOTIDE SEQUENCE [LARGE SCALE GENOMIC DNA]</scope>
    <source>
        <strain evidence="18 19">DSM 19909</strain>
    </source>
</reference>
<dbReference type="PANTHER" id="PTHR30474">
    <property type="entry name" value="CELL CYCLE PROTEIN"/>
    <property type="match status" value="1"/>
</dbReference>
<evidence type="ECO:0000313" key="18">
    <source>
        <dbReference type="EMBL" id="KRK98250.1"/>
    </source>
</evidence>
<evidence type="ECO:0000256" key="13">
    <source>
        <dbReference type="ARBA" id="ARBA00041418"/>
    </source>
</evidence>
<keyword evidence="3" id="KW-0808">Transferase</keyword>
<protein>
    <recommendedName>
        <fullName evidence="12">Probable peptidoglycan glycosyltransferase FtsW</fullName>
        <ecNumber evidence="14">2.4.99.28</ecNumber>
    </recommendedName>
    <alternativeName>
        <fullName evidence="13">Cell division protein FtsW</fullName>
    </alternativeName>
    <alternativeName>
        <fullName evidence="10">Cell wall polymerase</fullName>
    </alternativeName>
    <alternativeName>
        <fullName evidence="9">Peptidoglycan polymerase</fullName>
    </alternativeName>
</protein>
<evidence type="ECO:0000256" key="8">
    <source>
        <dbReference type="ARBA" id="ARBA00023136"/>
    </source>
</evidence>
<dbReference type="GO" id="GO:0005886">
    <property type="term" value="C:plasma membrane"/>
    <property type="evidence" value="ECO:0007669"/>
    <property type="project" value="TreeGrafter"/>
</dbReference>
<dbReference type="Pfam" id="PF01098">
    <property type="entry name" value="FTSW_RODA_SPOVE"/>
    <property type="match status" value="1"/>
</dbReference>
<dbReference type="GO" id="GO:0009252">
    <property type="term" value="P:peptidoglycan biosynthetic process"/>
    <property type="evidence" value="ECO:0007669"/>
    <property type="project" value="UniProtKB-KW"/>
</dbReference>
<evidence type="ECO:0000256" key="16">
    <source>
        <dbReference type="ARBA" id="ARBA00049966"/>
    </source>
</evidence>
<feature type="transmembrane region" description="Helical" evidence="17">
    <location>
        <begin position="75"/>
        <end position="94"/>
    </location>
</feature>
<evidence type="ECO:0000256" key="9">
    <source>
        <dbReference type="ARBA" id="ARBA00032370"/>
    </source>
</evidence>
<keyword evidence="7 17" id="KW-1133">Transmembrane helix</keyword>
<dbReference type="EC" id="2.4.99.28" evidence="14"/>
<dbReference type="STRING" id="1423776.FD04_GL001230"/>
<dbReference type="Proteomes" id="UP000051160">
    <property type="component" value="Unassembled WGS sequence"/>
</dbReference>
<keyword evidence="6" id="KW-0573">Peptidoglycan synthesis</keyword>
<evidence type="ECO:0000256" key="14">
    <source>
        <dbReference type="ARBA" id="ARBA00044770"/>
    </source>
</evidence>
<dbReference type="InterPro" id="IPR001182">
    <property type="entry name" value="FtsW/RodA"/>
</dbReference>
<evidence type="ECO:0000256" key="11">
    <source>
        <dbReference type="ARBA" id="ARBA00038053"/>
    </source>
</evidence>
<keyword evidence="19" id="KW-1185">Reference proteome</keyword>
<accession>A0A0R1M0S7</accession>
<proteinExistence type="inferred from homology"/>
<feature type="transmembrane region" description="Helical" evidence="17">
    <location>
        <begin position="319"/>
        <end position="341"/>
    </location>
</feature>
<dbReference type="AlphaFoldDB" id="A0A0R1M0S7"/>
<evidence type="ECO:0000256" key="7">
    <source>
        <dbReference type="ARBA" id="ARBA00022989"/>
    </source>
</evidence>
<organism evidence="18 19">
    <name type="scientific">Secundilactobacillus odoratitofui DSM 19909 = JCM 15043</name>
    <dbReference type="NCBI Taxonomy" id="1423776"/>
    <lineage>
        <taxon>Bacteria</taxon>
        <taxon>Bacillati</taxon>
        <taxon>Bacillota</taxon>
        <taxon>Bacilli</taxon>
        <taxon>Lactobacillales</taxon>
        <taxon>Lactobacillaceae</taxon>
        <taxon>Secundilactobacillus</taxon>
    </lineage>
</organism>
<dbReference type="PANTHER" id="PTHR30474:SF2">
    <property type="entry name" value="PEPTIDOGLYCAN GLYCOSYLTRANSFERASE FTSW-RELATED"/>
    <property type="match status" value="1"/>
</dbReference>
<dbReference type="GO" id="GO:0008360">
    <property type="term" value="P:regulation of cell shape"/>
    <property type="evidence" value="ECO:0007669"/>
    <property type="project" value="UniProtKB-KW"/>
</dbReference>
<comment type="similarity">
    <text evidence="11">Belongs to the SEDS family. FtsW subfamily.</text>
</comment>
<gene>
    <name evidence="18" type="ORF">FD04_GL001230</name>
</gene>
<name>A0A0R1M0S7_9LACO</name>
<dbReference type="GO" id="GO:0015648">
    <property type="term" value="F:lipid-linked peptidoglycan transporter activity"/>
    <property type="evidence" value="ECO:0007669"/>
    <property type="project" value="TreeGrafter"/>
</dbReference>
<dbReference type="PATRIC" id="fig|1423776.4.peg.1243"/>
<keyword evidence="18" id="KW-0132">Cell division</keyword>